<dbReference type="Proteomes" id="UP000220353">
    <property type="component" value="Unassembled WGS sequence"/>
</dbReference>
<dbReference type="Pfam" id="PF04230">
    <property type="entry name" value="PS_pyruv_trans"/>
    <property type="match status" value="1"/>
</dbReference>
<protein>
    <submittedName>
        <fullName evidence="2">Polysaccharide pyruvyl transferase family protein</fullName>
    </submittedName>
</protein>
<feature type="domain" description="Polysaccharide pyruvyl transferase" evidence="1">
    <location>
        <begin position="92"/>
        <end position="214"/>
    </location>
</feature>
<sequence>MKKIISERDFGRMDARVTYFIRGAAQQNFGDYLPELIFKECLTYPKIDADAFRLVGSVIEDRWIRRDLRRVNGHVGGVIAYWCCGARRESSLSSKTLSHCRFFGVRGPLTRDLLNLPASTVLGDPGLLVPLLHRTSLHPHTKGKMVCMPHTHDRKSDDEMLRISGADVLIHPRVIATEAALRELMDKIASAGFLLTGSLHGAILACAFKRPFAFWDNGHVDIPFKWHDFAASINMPAIFVRNVAEGIEFYDSVAKKISVPTLTEILDVCPFVVRPSLLLRAMAYDEPECEPEVRSCADKLDKLSSFSRDEIFRLQEESADNRRARRNILFNTNANLWLLLRKLKSKLSNN</sequence>
<organism evidence="2 3">
    <name type="scientific">Rhizobium fredii</name>
    <name type="common">Sinorhizobium fredii</name>
    <dbReference type="NCBI Taxonomy" id="380"/>
    <lineage>
        <taxon>Bacteria</taxon>
        <taxon>Pseudomonadati</taxon>
        <taxon>Pseudomonadota</taxon>
        <taxon>Alphaproteobacteria</taxon>
        <taxon>Hyphomicrobiales</taxon>
        <taxon>Rhizobiaceae</taxon>
        <taxon>Sinorhizobium/Ensifer group</taxon>
        <taxon>Sinorhizobium</taxon>
    </lineage>
</organism>
<dbReference type="RefSeq" id="WP_080578797.1">
    <property type="nucleotide sequence ID" value="NZ_NWTC01000001.1"/>
</dbReference>
<dbReference type="GO" id="GO:0016740">
    <property type="term" value="F:transferase activity"/>
    <property type="evidence" value="ECO:0007669"/>
    <property type="project" value="UniProtKB-KW"/>
</dbReference>
<evidence type="ECO:0000313" key="3">
    <source>
        <dbReference type="Proteomes" id="UP000220353"/>
    </source>
</evidence>
<reference evidence="2 3" key="1">
    <citation type="submission" date="2017-09" db="EMBL/GenBank/DDBJ databases">
        <title>Comparative genomics of rhizobia isolated from Phaseolus vulgaris in China.</title>
        <authorList>
            <person name="Tong W."/>
        </authorList>
    </citation>
    <scope>NUCLEOTIDE SEQUENCE [LARGE SCALE GENOMIC DNA]</scope>
    <source>
        <strain evidence="2 3">PCH1</strain>
    </source>
</reference>
<gene>
    <name evidence="2" type="ORF">CO661_01865</name>
</gene>
<comment type="caution">
    <text evidence="2">The sequence shown here is derived from an EMBL/GenBank/DDBJ whole genome shotgun (WGS) entry which is preliminary data.</text>
</comment>
<dbReference type="InterPro" id="IPR007345">
    <property type="entry name" value="Polysacch_pyruvyl_Trfase"/>
</dbReference>
<proteinExistence type="predicted"/>
<evidence type="ECO:0000259" key="1">
    <source>
        <dbReference type="Pfam" id="PF04230"/>
    </source>
</evidence>
<dbReference type="AlphaFoldDB" id="A0A2A6M770"/>
<dbReference type="EMBL" id="NWTC01000001">
    <property type="protein sequence ID" value="PDT50410.1"/>
    <property type="molecule type" value="Genomic_DNA"/>
</dbReference>
<evidence type="ECO:0000313" key="2">
    <source>
        <dbReference type="EMBL" id="PDT50410.1"/>
    </source>
</evidence>
<keyword evidence="2" id="KW-0808">Transferase</keyword>
<name>A0A2A6M770_RHIFR</name>
<accession>A0A2A6M770</accession>